<dbReference type="InterPro" id="IPR029039">
    <property type="entry name" value="Flavoprotein-like_sf"/>
</dbReference>
<reference evidence="2" key="1">
    <citation type="submission" date="2022-03" db="EMBL/GenBank/DDBJ databases">
        <title>Identification of a novel bacterium isolated from mangrove sediments.</title>
        <authorList>
            <person name="Pan X."/>
        </authorList>
    </citation>
    <scope>NUCLEOTIDE SEQUENCE</scope>
    <source>
        <strain evidence="2">B2637</strain>
    </source>
</reference>
<dbReference type="EMBL" id="JALHAT010000016">
    <property type="protein sequence ID" value="MCJ1961116.1"/>
    <property type="molecule type" value="Genomic_DNA"/>
</dbReference>
<dbReference type="Pfam" id="PF03358">
    <property type="entry name" value="FMN_red"/>
    <property type="match status" value="1"/>
</dbReference>
<organism evidence="2 3">
    <name type="scientific">Novosphingobium mangrovi</name>
    <name type="common">ex Hu et al. 2023</name>
    <dbReference type="NCBI Taxonomy" id="2930094"/>
    <lineage>
        <taxon>Bacteria</taxon>
        <taxon>Pseudomonadati</taxon>
        <taxon>Pseudomonadota</taxon>
        <taxon>Alphaproteobacteria</taxon>
        <taxon>Sphingomonadales</taxon>
        <taxon>Sphingomonadaceae</taxon>
        <taxon>Novosphingobium</taxon>
    </lineage>
</organism>
<dbReference type="Proteomes" id="UP001162802">
    <property type="component" value="Unassembled WGS sequence"/>
</dbReference>
<dbReference type="InterPro" id="IPR005025">
    <property type="entry name" value="FMN_Rdtase-like_dom"/>
</dbReference>
<protein>
    <submittedName>
        <fullName evidence="2">NAD(P)H-dependent oxidoreductase</fullName>
    </submittedName>
</protein>
<dbReference type="RefSeq" id="WP_243799910.1">
    <property type="nucleotide sequence ID" value="NZ_JALHAT010000016.1"/>
</dbReference>
<keyword evidence="3" id="KW-1185">Reference proteome</keyword>
<dbReference type="Gene3D" id="3.40.50.360">
    <property type="match status" value="1"/>
</dbReference>
<dbReference type="PANTHER" id="PTHR30543:SF21">
    <property type="entry name" value="NAD(P)H-DEPENDENT FMN REDUCTASE LOT6"/>
    <property type="match status" value="1"/>
</dbReference>
<dbReference type="SUPFAM" id="SSF52218">
    <property type="entry name" value="Flavoproteins"/>
    <property type="match status" value="1"/>
</dbReference>
<name>A0ABT0AD47_9SPHN</name>
<dbReference type="PANTHER" id="PTHR30543">
    <property type="entry name" value="CHROMATE REDUCTASE"/>
    <property type="match status" value="1"/>
</dbReference>
<proteinExistence type="predicted"/>
<evidence type="ECO:0000259" key="1">
    <source>
        <dbReference type="Pfam" id="PF03358"/>
    </source>
</evidence>
<sequence length="184" mass="19744">MPFKIAVVVGSIRAGSTNRKVAEALTRLDAAKEHAFTFADISGLPLYTEEDDEAQAPEVKALKTLIARADGVIFATPEYNRSMPGVLKNAIDHGSRPYGENSWLGKPAAVFGVSPSAIGTAMAQQHLRNVIACLGMPTLTQPEVFLQWKDDLLTEEGTVGEGSVDFLGGFMEKFLDLVALHAKA</sequence>
<feature type="domain" description="NADPH-dependent FMN reductase-like" evidence="1">
    <location>
        <begin position="4"/>
        <end position="146"/>
    </location>
</feature>
<accession>A0ABT0AD47</accession>
<evidence type="ECO:0000313" key="2">
    <source>
        <dbReference type="EMBL" id="MCJ1961116.1"/>
    </source>
</evidence>
<dbReference type="InterPro" id="IPR050712">
    <property type="entry name" value="NAD(P)H-dep_reductase"/>
</dbReference>
<comment type="caution">
    <text evidence="2">The sequence shown here is derived from an EMBL/GenBank/DDBJ whole genome shotgun (WGS) entry which is preliminary data.</text>
</comment>
<evidence type="ECO:0000313" key="3">
    <source>
        <dbReference type="Proteomes" id="UP001162802"/>
    </source>
</evidence>
<gene>
    <name evidence="2" type="ORF">MTR65_10520</name>
</gene>